<dbReference type="Pfam" id="PF00753">
    <property type="entry name" value="Lactamase_B"/>
    <property type="match status" value="1"/>
</dbReference>
<protein>
    <recommendedName>
        <fullName evidence="8">Metallo-beta-lactamase domain-containing protein</fullName>
    </recommendedName>
</protein>
<evidence type="ECO:0000313" key="10">
    <source>
        <dbReference type="Proteomes" id="UP000654993"/>
    </source>
</evidence>
<gene>
    <name evidence="9" type="ORF">PRECH8_12120</name>
</gene>
<name>A0A916QBX8_9BACL</name>
<comment type="catalytic activity">
    <reaction evidence="7">
        <text>3',5'-cyclic UMP + H2O = UMP + H(+)</text>
        <dbReference type="Rhea" id="RHEA:70575"/>
        <dbReference type="ChEBI" id="CHEBI:15377"/>
        <dbReference type="ChEBI" id="CHEBI:15378"/>
        <dbReference type="ChEBI" id="CHEBI:57865"/>
        <dbReference type="ChEBI" id="CHEBI:184387"/>
    </reaction>
    <physiologicalReaction direction="left-to-right" evidence="7">
        <dbReference type="Rhea" id="RHEA:70576"/>
    </physiologicalReaction>
</comment>
<evidence type="ECO:0000256" key="4">
    <source>
        <dbReference type="ARBA" id="ARBA00022833"/>
    </source>
</evidence>
<keyword evidence="2" id="KW-0479">Metal-binding</keyword>
<evidence type="ECO:0000313" key="9">
    <source>
        <dbReference type="EMBL" id="GFR37916.1"/>
    </source>
</evidence>
<dbReference type="SMART" id="SM00849">
    <property type="entry name" value="Lactamase_B"/>
    <property type="match status" value="1"/>
</dbReference>
<evidence type="ECO:0000256" key="1">
    <source>
        <dbReference type="ARBA" id="ARBA00001947"/>
    </source>
</evidence>
<dbReference type="GO" id="GO:0046872">
    <property type="term" value="F:metal ion binding"/>
    <property type="evidence" value="ECO:0007669"/>
    <property type="project" value="UniProtKB-KW"/>
</dbReference>
<dbReference type="InterPro" id="IPR051453">
    <property type="entry name" value="MBL_Glyoxalase_II"/>
</dbReference>
<comment type="caution">
    <text evidence="9">The sequence shown here is derived from an EMBL/GenBank/DDBJ whole genome shotgun (WGS) entry which is preliminary data.</text>
</comment>
<evidence type="ECO:0000256" key="5">
    <source>
        <dbReference type="ARBA" id="ARBA00034221"/>
    </source>
</evidence>
<dbReference type="PANTHER" id="PTHR46233">
    <property type="entry name" value="HYDROXYACYLGLUTATHIONE HYDROLASE GLOC"/>
    <property type="match status" value="1"/>
</dbReference>
<feature type="domain" description="Metallo-beta-lactamase" evidence="8">
    <location>
        <begin position="13"/>
        <end position="193"/>
    </location>
</feature>
<evidence type="ECO:0000256" key="7">
    <source>
        <dbReference type="ARBA" id="ARBA00048505"/>
    </source>
</evidence>
<comment type="catalytic activity">
    <reaction evidence="5">
        <text>3',5'-cyclic CMP + H2O = CMP + H(+)</text>
        <dbReference type="Rhea" id="RHEA:72675"/>
        <dbReference type="ChEBI" id="CHEBI:15377"/>
        <dbReference type="ChEBI" id="CHEBI:15378"/>
        <dbReference type="ChEBI" id="CHEBI:58003"/>
        <dbReference type="ChEBI" id="CHEBI:60377"/>
    </reaction>
    <physiologicalReaction direction="left-to-right" evidence="5">
        <dbReference type="Rhea" id="RHEA:72676"/>
    </physiologicalReaction>
</comment>
<dbReference type="Gene3D" id="3.60.15.10">
    <property type="entry name" value="Ribonuclease Z/Hydroxyacylglutathione hydrolase-like"/>
    <property type="match status" value="1"/>
</dbReference>
<dbReference type="InterPro" id="IPR036866">
    <property type="entry name" value="RibonucZ/Hydroxyglut_hydro"/>
</dbReference>
<accession>A0A916QBX8</accession>
<sequence length="209" mass="23319">MLKIERFALGALETNAYLILTEDEKRGVIIDPGMDPEPLLERIKEIEIEAVLLTHTHFDHIGGVDAVRELKGCPLYVHEIEQEWLTNGELNGSLMWPQIGGEITAKPAEHLLKEGDRLELLGETFEVFHTPGHSPGSVSFLLAKQQVIFSGDVLFRMSVGRTDLYGGSSRELYASIHEKLFTLDPETHVLPGHGPATTIAFEKEHNPYV</sequence>
<dbReference type="CDD" id="cd06262">
    <property type="entry name" value="metallo-hydrolase-like_MBL-fold"/>
    <property type="match status" value="1"/>
</dbReference>
<dbReference type="SUPFAM" id="SSF56281">
    <property type="entry name" value="Metallo-hydrolase/oxidoreductase"/>
    <property type="match status" value="1"/>
</dbReference>
<reference evidence="9" key="1">
    <citation type="submission" date="2020-08" db="EMBL/GenBank/DDBJ databases">
        <authorList>
            <person name="Uke A."/>
            <person name="Chhe C."/>
            <person name="Baramee S."/>
            <person name="Kosugi A."/>
        </authorList>
    </citation>
    <scope>NUCLEOTIDE SEQUENCE</scope>
    <source>
        <strain evidence="9">DA-C8</strain>
    </source>
</reference>
<evidence type="ECO:0000259" key="8">
    <source>
        <dbReference type="SMART" id="SM00849"/>
    </source>
</evidence>
<comment type="function">
    <text evidence="6">Counteracts the endogenous Pycsar antiviral defense system. Phosphodiesterase that enables metal-dependent hydrolysis of host cyclic nucleotide Pycsar defense signals such as cCMP and cUMP.</text>
</comment>
<dbReference type="AlphaFoldDB" id="A0A916QBX8"/>
<dbReference type="RefSeq" id="WP_200966180.1">
    <property type="nucleotide sequence ID" value="NZ_BMAQ01000008.1"/>
</dbReference>
<dbReference type="Proteomes" id="UP000654993">
    <property type="component" value="Unassembled WGS sequence"/>
</dbReference>
<dbReference type="GO" id="GO:0016787">
    <property type="term" value="F:hydrolase activity"/>
    <property type="evidence" value="ECO:0007669"/>
    <property type="project" value="UniProtKB-KW"/>
</dbReference>
<dbReference type="PANTHER" id="PTHR46233:SF3">
    <property type="entry name" value="HYDROXYACYLGLUTATHIONE HYDROLASE GLOC"/>
    <property type="match status" value="1"/>
</dbReference>
<evidence type="ECO:0000256" key="2">
    <source>
        <dbReference type="ARBA" id="ARBA00022723"/>
    </source>
</evidence>
<organism evidence="9 10">
    <name type="scientific">Insulibacter thermoxylanivorax</name>
    <dbReference type="NCBI Taxonomy" id="2749268"/>
    <lineage>
        <taxon>Bacteria</taxon>
        <taxon>Bacillati</taxon>
        <taxon>Bacillota</taxon>
        <taxon>Bacilli</taxon>
        <taxon>Bacillales</taxon>
        <taxon>Paenibacillaceae</taxon>
        <taxon>Insulibacter</taxon>
    </lineage>
</organism>
<keyword evidence="4" id="KW-0862">Zinc</keyword>
<proteinExistence type="predicted"/>
<reference evidence="9" key="2">
    <citation type="journal article" date="2021" name="Data Brief">
        <title>Draft genome sequence data of the facultative, thermophilic, xylanolytic bacterium Paenibacillus sp. strain DA-C8.</title>
        <authorList>
            <person name="Chhe C."/>
            <person name="Uke A."/>
            <person name="Baramee S."/>
            <person name="Ungkulpasvich U."/>
            <person name="Tachaapaikoon C."/>
            <person name="Pason P."/>
            <person name="Waeonukul R."/>
            <person name="Ratanakhanokchai K."/>
            <person name="Kosugi A."/>
        </authorList>
    </citation>
    <scope>NUCLEOTIDE SEQUENCE</scope>
    <source>
        <strain evidence="9">DA-C8</strain>
    </source>
</reference>
<dbReference type="InterPro" id="IPR001279">
    <property type="entry name" value="Metallo-B-lactamas"/>
</dbReference>
<evidence type="ECO:0000256" key="6">
    <source>
        <dbReference type="ARBA" id="ARBA00034301"/>
    </source>
</evidence>
<dbReference type="EMBL" id="BMAQ01000008">
    <property type="protein sequence ID" value="GFR37916.1"/>
    <property type="molecule type" value="Genomic_DNA"/>
</dbReference>
<keyword evidence="3" id="KW-0378">Hydrolase</keyword>
<comment type="cofactor">
    <cofactor evidence="1">
        <name>Zn(2+)</name>
        <dbReference type="ChEBI" id="CHEBI:29105"/>
    </cofactor>
</comment>
<keyword evidence="10" id="KW-1185">Reference proteome</keyword>
<evidence type="ECO:0000256" key="3">
    <source>
        <dbReference type="ARBA" id="ARBA00022801"/>
    </source>
</evidence>